<evidence type="ECO:0000313" key="10">
    <source>
        <dbReference type="Proteomes" id="UP000813427"/>
    </source>
</evidence>
<feature type="transmembrane region" description="Helical" evidence="7">
    <location>
        <begin position="27"/>
        <end position="48"/>
    </location>
</feature>
<feature type="transmembrane region" description="Helical" evidence="7">
    <location>
        <begin position="182"/>
        <end position="207"/>
    </location>
</feature>
<dbReference type="PANTHER" id="PTHR33048">
    <property type="entry name" value="PTH11-LIKE INTEGRAL MEMBRANE PROTEIN (AFU_ORTHOLOGUE AFUA_5G11245)"/>
    <property type="match status" value="1"/>
</dbReference>
<evidence type="ECO:0000256" key="3">
    <source>
        <dbReference type="ARBA" id="ARBA00022989"/>
    </source>
</evidence>
<evidence type="ECO:0000256" key="4">
    <source>
        <dbReference type="ARBA" id="ARBA00023136"/>
    </source>
</evidence>
<dbReference type="InterPro" id="IPR049326">
    <property type="entry name" value="Rhodopsin_dom_fungi"/>
</dbReference>
<sequence length="418" mass="46167">MAPATYLMEPPEGQVRTLVNPPSSAGGVLPCGIATTAIALIVVCLRIFTRKVVVKGVLGVDDYLCIAGMCFSFIFLGICLTLLNLGAGNHMWDIPAEKYIPKFWQTSIGATLTYAAAINLAKLSVLTFYLRISPDKWVRRAVHVLIALVCAYMLVYTMLAVFRCRPVVSGWDLTIEGECIPLSVLIIFLLVCSVTVDIFVLLLPIRIIQPLQIPYRQKIGLCVLFATGGAIIVVTIRRVTITLPILDEPDYTWALSRQLLLSFIEVNTSLVCVSAPALKPFCMRYVPFIVQSRLRSRAKSSRNTASGNAISQSQEKRKSHTPANESYELAERRETFDDRNPQDDEARLWPVSPRPNGVRNSISAEQDSDSIESFVDRGLPMPTSPDPAQIGFSTMRSQSMKGISVTKETIVTYGTKDT</sequence>
<reference evidence="9" key="1">
    <citation type="journal article" date="2021" name="Nat. Commun.">
        <title>Genetic determinants of endophytism in the Arabidopsis root mycobiome.</title>
        <authorList>
            <person name="Mesny F."/>
            <person name="Miyauchi S."/>
            <person name="Thiergart T."/>
            <person name="Pickel B."/>
            <person name="Atanasova L."/>
            <person name="Karlsson M."/>
            <person name="Huettel B."/>
            <person name="Barry K.W."/>
            <person name="Haridas S."/>
            <person name="Chen C."/>
            <person name="Bauer D."/>
            <person name="Andreopoulos W."/>
            <person name="Pangilinan J."/>
            <person name="LaButti K."/>
            <person name="Riley R."/>
            <person name="Lipzen A."/>
            <person name="Clum A."/>
            <person name="Drula E."/>
            <person name="Henrissat B."/>
            <person name="Kohler A."/>
            <person name="Grigoriev I.V."/>
            <person name="Martin F.M."/>
            <person name="Hacquard S."/>
        </authorList>
    </citation>
    <scope>NUCLEOTIDE SEQUENCE</scope>
    <source>
        <strain evidence="9">MPI-SDFR-AT-0068</strain>
    </source>
</reference>
<protein>
    <recommendedName>
        <fullName evidence="8">Rhodopsin domain-containing protein</fullName>
    </recommendedName>
</protein>
<dbReference type="PANTHER" id="PTHR33048:SF124">
    <property type="entry name" value="INTEGRAL MEMBRANE PROTEIN"/>
    <property type="match status" value="1"/>
</dbReference>
<dbReference type="OrthoDB" id="4525788at2759"/>
<feature type="transmembrane region" description="Helical" evidence="7">
    <location>
        <begin position="60"/>
        <end position="83"/>
    </location>
</feature>
<accession>A0A8K0S1Y2</accession>
<evidence type="ECO:0000256" key="1">
    <source>
        <dbReference type="ARBA" id="ARBA00004141"/>
    </source>
</evidence>
<feature type="transmembrane region" description="Helical" evidence="7">
    <location>
        <begin position="219"/>
        <end position="239"/>
    </location>
</feature>
<keyword evidence="2 7" id="KW-0812">Transmembrane</keyword>
<dbReference type="GO" id="GO:0016020">
    <property type="term" value="C:membrane"/>
    <property type="evidence" value="ECO:0007669"/>
    <property type="project" value="UniProtKB-SubCell"/>
</dbReference>
<dbReference type="InterPro" id="IPR052337">
    <property type="entry name" value="SAT4-like"/>
</dbReference>
<feature type="compositionally biased region" description="Basic and acidic residues" evidence="6">
    <location>
        <begin position="329"/>
        <end position="347"/>
    </location>
</feature>
<dbReference type="AlphaFoldDB" id="A0A8K0S1Y2"/>
<keyword evidence="3 7" id="KW-1133">Transmembrane helix</keyword>
<feature type="transmembrane region" description="Helical" evidence="7">
    <location>
        <begin position="142"/>
        <end position="162"/>
    </location>
</feature>
<keyword evidence="4 7" id="KW-0472">Membrane</keyword>
<comment type="subcellular location">
    <subcellularLocation>
        <location evidence="1">Membrane</location>
        <topology evidence="1">Multi-pass membrane protein</topology>
    </subcellularLocation>
</comment>
<feature type="domain" description="Rhodopsin" evidence="8">
    <location>
        <begin position="45"/>
        <end position="282"/>
    </location>
</feature>
<comment type="caution">
    <text evidence="9">The sequence shown here is derived from an EMBL/GenBank/DDBJ whole genome shotgun (WGS) entry which is preliminary data.</text>
</comment>
<evidence type="ECO:0000256" key="7">
    <source>
        <dbReference type="SAM" id="Phobius"/>
    </source>
</evidence>
<dbReference type="Proteomes" id="UP000813427">
    <property type="component" value="Unassembled WGS sequence"/>
</dbReference>
<feature type="region of interest" description="Disordered" evidence="6">
    <location>
        <begin position="299"/>
        <end position="389"/>
    </location>
</feature>
<dbReference type="Pfam" id="PF20684">
    <property type="entry name" value="Fung_rhodopsin"/>
    <property type="match status" value="1"/>
</dbReference>
<comment type="similarity">
    <text evidence="5">Belongs to the SAT4 family.</text>
</comment>
<name>A0A8K0S1Y2_9HYPO</name>
<evidence type="ECO:0000256" key="6">
    <source>
        <dbReference type="SAM" id="MobiDB-lite"/>
    </source>
</evidence>
<evidence type="ECO:0000313" key="9">
    <source>
        <dbReference type="EMBL" id="KAH7252610.1"/>
    </source>
</evidence>
<evidence type="ECO:0000259" key="8">
    <source>
        <dbReference type="Pfam" id="PF20684"/>
    </source>
</evidence>
<gene>
    <name evidence="9" type="ORF">BKA59DRAFT_166466</name>
</gene>
<keyword evidence="10" id="KW-1185">Reference proteome</keyword>
<dbReference type="EMBL" id="JAGPXF010000003">
    <property type="protein sequence ID" value="KAH7252610.1"/>
    <property type="molecule type" value="Genomic_DNA"/>
</dbReference>
<organism evidence="9 10">
    <name type="scientific">Fusarium tricinctum</name>
    <dbReference type="NCBI Taxonomy" id="61284"/>
    <lineage>
        <taxon>Eukaryota</taxon>
        <taxon>Fungi</taxon>
        <taxon>Dikarya</taxon>
        <taxon>Ascomycota</taxon>
        <taxon>Pezizomycotina</taxon>
        <taxon>Sordariomycetes</taxon>
        <taxon>Hypocreomycetidae</taxon>
        <taxon>Hypocreales</taxon>
        <taxon>Nectriaceae</taxon>
        <taxon>Fusarium</taxon>
        <taxon>Fusarium tricinctum species complex</taxon>
    </lineage>
</organism>
<feature type="compositionally biased region" description="Polar residues" evidence="6">
    <location>
        <begin position="301"/>
        <end position="313"/>
    </location>
</feature>
<proteinExistence type="inferred from homology"/>
<evidence type="ECO:0000256" key="2">
    <source>
        <dbReference type="ARBA" id="ARBA00022692"/>
    </source>
</evidence>
<evidence type="ECO:0000256" key="5">
    <source>
        <dbReference type="ARBA" id="ARBA00038359"/>
    </source>
</evidence>
<feature type="transmembrane region" description="Helical" evidence="7">
    <location>
        <begin position="103"/>
        <end position="130"/>
    </location>
</feature>